<dbReference type="Gene3D" id="1.10.860.10">
    <property type="entry name" value="DNAb Helicase, Chain A"/>
    <property type="match status" value="1"/>
</dbReference>
<evidence type="ECO:0000313" key="16">
    <source>
        <dbReference type="EMBL" id="KRM67853.1"/>
    </source>
</evidence>
<evidence type="ECO:0000256" key="14">
    <source>
        <dbReference type="PIRSR" id="PIRSR002811-1"/>
    </source>
</evidence>
<dbReference type="FunFam" id="3.90.580.10:FF:000001">
    <property type="entry name" value="DNA primase"/>
    <property type="match status" value="1"/>
</dbReference>
<dbReference type="PIRSF" id="PIRSF002811">
    <property type="entry name" value="DnaG"/>
    <property type="match status" value="1"/>
</dbReference>
<keyword evidence="5 12" id="KW-0235">DNA replication</keyword>
<feature type="zinc finger region" description="CHC2-type" evidence="14">
    <location>
        <begin position="37"/>
        <end position="61"/>
    </location>
</feature>
<keyword evidence="7 14" id="KW-0863">Zinc-finger</keyword>
<comment type="cofactor">
    <cofactor evidence="13 14">
        <name>Zn(2+)</name>
        <dbReference type="ChEBI" id="CHEBI:29105"/>
    </cofactor>
    <text evidence="13 14">Binds 1 zinc ion per monomer.</text>
</comment>
<keyword evidence="2 12" id="KW-0639">Primosome</keyword>
<dbReference type="InterPro" id="IPR030846">
    <property type="entry name" value="DnaG_bac"/>
</dbReference>
<dbReference type="Pfam" id="PF08275">
    <property type="entry name" value="DNAG_N"/>
    <property type="match status" value="1"/>
</dbReference>
<dbReference type="InterPro" id="IPR006171">
    <property type="entry name" value="TOPRIM_dom"/>
</dbReference>
<dbReference type="InterPro" id="IPR016136">
    <property type="entry name" value="DNA_helicase_N/primase_C"/>
</dbReference>
<dbReference type="HAMAP" id="MF_00974">
    <property type="entry name" value="DNA_primase_DnaG"/>
    <property type="match status" value="1"/>
</dbReference>
<evidence type="ECO:0000256" key="5">
    <source>
        <dbReference type="ARBA" id="ARBA00022705"/>
    </source>
</evidence>
<dbReference type="GO" id="GO:0008270">
    <property type="term" value="F:zinc ion binding"/>
    <property type="evidence" value="ECO:0007669"/>
    <property type="project" value="UniProtKB-KW"/>
</dbReference>
<evidence type="ECO:0000313" key="17">
    <source>
        <dbReference type="Proteomes" id="UP000052012"/>
    </source>
</evidence>
<dbReference type="SUPFAM" id="SSF48024">
    <property type="entry name" value="N-terminal domain of DnaB helicase"/>
    <property type="match status" value="1"/>
</dbReference>
<evidence type="ECO:0000259" key="15">
    <source>
        <dbReference type="PROSITE" id="PS50880"/>
    </source>
</evidence>
<dbReference type="GO" id="GO:1990077">
    <property type="term" value="C:primosome complex"/>
    <property type="evidence" value="ECO:0007669"/>
    <property type="project" value="UniProtKB-KW"/>
</dbReference>
<dbReference type="InterPro" id="IPR036977">
    <property type="entry name" value="DNA_primase_Znf_CHC2"/>
</dbReference>
<organism evidence="16 17">
    <name type="scientific">Apilactobacillus ozensis DSM 23829 = JCM 17196</name>
    <dbReference type="NCBI Taxonomy" id="1423781"/>
    <lineage>
        <taxon>Bacteria</taxon>
        <taxon>Bacillati</taxon>
        <taxon>Bacillota</taxon>
        <taxon>Bacilli</taxon>
        <taxon>Lactobacillales</taxon>
        <taxon>Lactobacillaceae</taxon>
        <taxon>Apilactobacillus</taxon>
    </lineage>
</organism>
<dbReference type="InterPro" id="IPR037068">
    <property type="entry name" value="DNA_primase_core_N_sf"/>
</dbReference>
<keyword evidence="1 12" id="KW-0240">DNA-directed RNA polymerase</keyword>
<keyword evidence="8 13" id="KW-0862">Zinc</keyword>
<protein>
    <recommendedName>
        <fullName evidence="12 13">DNA primase</fullName>
        <ecNumber evidence="12">2.7.7.101</ecNumber>
    </recommendedName>
</protein>
<dbReference type="EC" id="2.7.7.101" evidence="12"/>
<gene>
    <name evidence="12" type="primary">dnaG</name>
    <name evidence="16" type="ORF">FD06_GL000573</name>
</gene>
<dbReference type="NCBIfam" id="TIGR01391">
    <property type="entry name" value="dnaG"/>
    <property type="match status" value="1"/>
</dbReference>
<dbReference type="Proteomes" id="UP000052012">
    <property type="component" value="Unassembled WGS sequence"/>
</dbReference>
<sequence length="604" mass="69276">MIPETVIENVRSQTNVLDVISAFVHLKKSGNNYFGLCPFQAEKTPSFSVSEDKQIFHCFSCGRGGNVFKFLMDLQGLSFPEAVVKVAEMQGIELSKDYLSKNTGHVNNGNQELIKLHEDASKLYHHILMNTEIGEPSLKYLQARGLTKSTIEYYQLGFAPKNKILEEFFKQKNISTDLLRKSGLFAENDAGNLKDRFFNRIIFPIKNNNGSIVAFSGRVFDEDNQAKYLNSPETDIFNKRKVLFNFSNAKDEIRKQYSVILFEGFMDVISAFQSGVKNGIASMGTSLTNDQVYQIKRHTKHLYICYDGDAPGQNAINRALKLLQNSQLKLGVIQMPKGVDPDEYRKQYGEQRFLEYINSAKESPVSFEMQYLKLNRNLNNEQDLAAYIDDTLKIIATMSKPIEREIYLNQLSEQFGIDKKTLVIQLNKIDSFSNQKINVDNSNNQNISSITTTTKHRQISKVESAERMLLYRMLHDHDVWIKIMGIDGFNFVHEPYQMLFLLAQGYFTEHDEFEISAFTDFIKEDNLQKLMIDIEVTNILGTSSTKEIDDYVNIIMNQAPIDIKLKSKKDEFKEATRLGDIDRQTQLAIEIIGLKKKQQLIDKD</sequence>
<comment type="caution">
    <text evidence="12">Lacks conserved residue(s) required for the propagation of feature annotation.</text>
</comment>
<dbReference type="GO" id="GO:0003899">
    <property type="term" value="F:DNA-directed RNA polymerase activity"/>
    <property type="evidence" value="ECO:0007669"/>
    <property type="project" value="UniProtKB-UniRule"/>
</dbReference>
<dbReference type="SUPFAM" id="SSF57783">
    <property type="entry name" value="Zinc beta-ribbon"/>
    <property type="match status" value="1"/>
</dbReference>
<keyword evidence="17" id="KW-1185">Reference proteome</keyword>
<evidence type="ECO:0000256" key="4">
    <source>
        <dbReference type="ARBA" id="ARBA00022695"/>
    </source>
</evidence>
<keyword evidence="11 12" id="KW-0804">Transcription</keyword>
<comment type="similarity">
    <text evidence="12 13">Belongs to the DnaG primase family.</text>
</comment>
<dbReference type="PATRIC" id="fig|1423781.4.peg.586"/>
<keyword evidence="9" id="KW-0460">Magnesium</keyword>
<accession>A0A0R2ALK3</accession>
<evidence type="ECO:0000256" key="2">
    <source>
        <dbReference type="ARBA" id="ARBA00022515"/>
    </source>
</evidence>
<dbReference type="GO" id="GO:0005524">
    <property type="term" value="F:ATP binding"/>
    <property type="evidence" value="ECO:0007669"/>
    <property type="project" value="InterPro"/>
</dbReference>
<evidence type="ECO:0000256" key="10">
    <source>
        <dbReference type="ARBA" id="ARBA00023125"/>
    </source>
</evidence>
<evidence type="ECO:0000256" key="3">
    <source>
        <dbReference type="ARBA" id="ARBA00022679"/>
    </source>
</evidence>
<dbReference type="GO" id="GO:0000428">
    <property type="term" value="C:DNA-directed RNA polymerase complex"/>
    <property type="evidence" value="ECO:0007669"/>
    <property type="project" value="UniProtKB-KW"/>
</dbReference>
<dbReference type="EMBL" id="AYYQ01000035">
    <property type="protein sequence ID" value="KRM67853.1"/>
    <property type="molecule type" value="Genomic_DNA"/>
</dbReference>
<dbReference type="Gene3D" id="3.90.980.10">
    <property type="entry name" value="DNA primase, catalytic core, N-terminal domain"/>
    <property type="match status" value="1"/>
</dbReference>
<dbReference type="Pfam" id="PF10410">
    <property type="entry name" value="DnaB_bind"/>
    <property type="match status" value="1"/>
</dbReference>
<dbReference type="Pfam" id="PF01807">
    <property type="entry name" value="Zn_ribbon_DnaG"/>
    <property type="match status" value="1"/>
</dbReference>
<dbReference type="CDD" id="cd03364">
    <property type="entry name" value="TOPRIM_DnaG_primases"/>
    <property type="match status" value="1"/>
</dbReference>
<proteinExistence type="inferred from homology"/>
<dbReference type="SMART" id="SM00400">
    <property type="entry name" value="ZnF_CHCC"/>
    <property type="match status" value="1"/>
</dbReference>
<dbReference type="STRING" id="1423781.FD06_GL000573"/>
<evidence type="ECO:0000256" key="8">
    <source>
        <dbReference type="ARBA" id="ARBA00022833"/>
    </source>
</evidence>
<dbReference type="PROSITE" id="PS50880">
    <property type="entry name" value="TOPRIM"/>
    <property type="match status" value="1"/>
</dbReference>
<keyword evidence="4 12" id="KW-0548">Nucleotidyltransferase</keyword>
<dbReference type="Gene3D" id="3.40.1360.10">
    <property type="match status" value="1"/>
</dbReference>
<dbReference type="Pfam" id="PF13155">
    <property type="entry name" value="Toprim_2"/>
    <property type="match status" value="1"/>
</dbReference>
<feature type="domain" description="Toprim" evidence="15">
    <location>
        <begin position="257"/>
        <end position="338"/>
    </location>
</feature>
<keyword evidence="3 12" id="KW-0808">Transferase</keyword>
<dbReference type="GO" id="GO:0003677">
    <property type="term" value="F:DNA binding"/>
    <property type="evidence" value="ECO:0007669"/>
    <property type="project" value="UniProtKB-KW"/>
</dbReference>
<keyword evidence="10 12" id="KW-0238">DNA-binding</keyword>
<dbReference type="GO" id="GO:0005737">
    <property type="term" value="C:cytoplasm"/>
    <property type="evidence" value="ECO:0007669"/>
    <property type="project" value="TreeGrafter"/>
</dbReference>
<evidence type="ECO:0000256" key="13">
    <source>
        <dbReference type="PIRNR" id="PIRNR002811"/>
    </source>
</evidence>
<dbReference type="GO" id="GO:0003678">
    <property type="term" value="F:DNA helicase activity"/>
    <property type="evidence" value="ECO:0007669"/>
    <property type="project" value="InterPro"/>
</dbReference>
<evidence type="ECO:0000256" key="9">
    <source>
        <dbReference type="ARBA" id="ARBA00022842"/>
    </source>
</evidence>
<evidence type="ECO:0000256" key="6">
    <source>
        <dbReference type="ARBA" id="ARBA00022723"/>
    </source>
</evidence>
<comment type="caution">
    <text evidence="16">The sequence shown here is derived from an EMBL/GenBank/DDBJ whole genome shotgun (WGS) entry which is preliminary data.</text>
</comment>
<evidence type="ECO:0000256" key="12">
    <source>
        <dbReference type="HAMAP-Rule" id="MF_00974"/>
    </source>
</evidence>
<dbReference type="AlphaFoldDB" id="A0A0R2ALK3"/>
<dbReference type="PANTHER" id="PTHR30313">
    <property type="entry name" value="DNA PRIMASE"/>
    <property type="match status" value="1"/>
</dbReference>
<keyword evidence="6 13" id="KW-0479">Metal-binding</keyword>
<dbReference type="SMART" id="SM00493">
    <property type="entry name" value="TOPRIM"/>
    <property type="match status" value="1"/>
</dbReference>
<comment type="catalytic activity">
    <reaction evidence="12">
        <text>ssDNA + n NTP = ssDNA/pppN(pN)n-1 hybrid + (n-1) diphosphate.</text>
        <dbReference type="EC" id="2.7.7.101"/>
    </reaction>
</comment>
<comment type="subunit">
    <text evidence="12">Monomer. Interacts with DnaB.</text>
</comment>
<dbReference type="PANTHER" id="PTHR30313:SF2">
    <property type="entry name" value="DNA PRIMASE"/>
    <property type="match status" value="1"/>
</dbReference>
<dbReference type="SUPFAM" id="SSF56731">
    <property type="entry name" value="DNA primase core"/>
    <property type="match status" value="1"/>
</dbReference>
<evidence type="ECO:0000256" key="11">
    <source>
        <dbReference type="ARBA" id="ARBA00023163"/>
    </source>
</evidence>
<reference evidence="16 17" key="1">
    <citation type="journal article" date="2015" name="Genome Announc.">
        <title>Expanding the biotechnology potential of lactobacilli through comparative genomics of 213 strains and associated genera.</title>
        <authorList>
            <person name="Sun Z."/>
            <person name="Harris H.M."/>
            <person name="McCann A."/>
            <person name="Guo C."/>
            <person name="Argimon S."/>
            <person name="Zhang W."/>
            <person name="Yang X."/>
            <person name="Jeffery I.B."/>
            <person name="Cooney J.C."/>
            <person name="Kagawa T.F."/>
            <person name="Liu W."/>
            <person name="Song Y."/>
            <person name="Salvetti E."/>
            <person name="Wrobel A."/>
            <person name="Rasinkangas P."/>
            <person name="Parkhill J."/>
            <person name="Rea M.C."/>
            <person name="O'Sullivan O."/>
            <person name="Ritari J."/>
            <person name="Douillard F.P."/>
            <person name="Paul Ross R."/>
            <person name="Yang R."/>
            <person name="Briner A.E."/>
            <person name="Felis G.E."/>
            <person name="de Vos W.M."/>
            <person name="Barrangou R."/>
            <person name="Klaenhammer T.R."/>
            <person name="Caufield P.W."/>
            <person name="Cui Y."/>
            <person name="Zhang H."/>
            <person name="O'Toole P.W."/>
        </authorList>
    </citation>
    <scope>NUCLEOTIDE SEQUENCE [LARGE SCALE GENOMIC DNA]</scope>
    <source>
        <strain evidence="16 17">DSM 23829</strain>
    </source>
</reference>
<dbReference type="InterPro" id="IPR019475">
    <property type="entry name" value="DNA_primase_DnaB-bd"/>
</dbReference>
<dbReference type="Gene3D" id="3.90.580.10">
    <property type="entry name" value="Zinc finger, CHC2-type domain"/>
    <property type="match status" value="1"/>
</dbReference>
<dbReference type="GO" id="GO:0006269">
    <property type="term" value="P:DNA replication, synthesis of primer"/>
    <property type="evidence" value="ECO:0007669"/>
    <property type="project" value="UniProtKB-UniRule"/>
</dbReference>
<evidence type="ECO:0000256" key="1">
    <source>
        <dbReference type="ARBA" id="ARBA00022478"/>
    </source>
</evidence>
<name>A0A0R2ALK3_9LACO</name>
<comment type="function">
    <text evidence="12 13">RNA polymerase that catalyzes the synthesis of short RNA molecules used as primers for DNA polymerase during DNA replication.</text>
</comment>
<dbReference type="InterPro" id="IPR013264">
    <property type="entry name" value="DNAG_N"/>
</dbReference>
<dbReference type="InterPro" id="IPR002694">
    <property type="entry name" value="Znf_CHC2"/>
</dbReference>
<dbReference type="RefSeq" id="WP_237757243.1">
    <property type="nucleotide sequence ID" value="NZ_AYYQ01000035.1"/>
</dbReference>
<dbReference type="InterPro" id="IPR034151">
    <property type="entry name" value="TOPRIM_DnaG_bac"/>
</dbReference>
<evidence type="ECO:0000256" key="7">
    <source>
        <dbReference type="ARBA" id="ARBA00022771"/>
    </source>
</evidence>
<dbReference type="InterPro" id="IPR036185">
    <property type="entry name" value="DNA_heli_DnaB-like_N_sf"/>
</dbReference>
<dbReference type="InterPro" id="IPR050219">
    <property type="entry name" value="DnaG_primase"/>
</dbReference>
<dbReference type="InterPro" id="IPR006295">
    <property type="entry name" value="DNA_primase_DnaG"/>
</dbReference>